<dbReference type="EMBL" id="VSSQ01066275">
    <property type="protein sequence ID" value="MPN18855.1"/>
    <property type="molecule type" value="Genomic_DNA"/>
</dbReference>
<organism evidence="1">
    <name type="scientific">bioreactor metagenome</name>
    <dbReference type="NCBI Taxonomy" id="1076179"/>
    <lineage>
        <taxon>unclassified sequences</taxon>
        <taxon>metagenomes</taxon>
        <taxon>ecological metagenomes</taxon>
    </lineage>
</organism>
<dbReference type="AlphaFoldDB" id="A0A645FWN0"/>
<reference evidence="1" key="1">
    <citation type="submission" date="2019-08" db="EMBL/GenBank/DDBJ databases">
        <authorList>
            <person name="Kucharzyk K."/>
            <person name="Murdoch R.W."/>
            <person name="Higgins S."/>
            <person name="Loffler F."/>
        </authorList>
    </citation>
    <scope>NUCLEOTIDE SEQUENCE</scope>
</reference>
<protein>
    <submittedName>
        <fullName evidence="1">Uncharacterized protein</fullName>
    </submittedName>
</protein>
<gene>
    <name evidence="1" type="ORF">SDC9_166220</name>
</gene>
<name>A0A645FWN0_9ZZZZ</name>
<evidence type="ECO:0000313" key="1">
    <source>
        <dbReference type="EMBL" id="MPN18855.1"/>
    </source>
</evidence>
<sequence length="133" mass="15249">MKLGRTIRPQRGRKNISLFVSGRCTTKVGLHRVGYVVPGMSGNFSGNSDYIERWTWKSSAIQVDIPMPYFLKRMTQHAVDRKITKHVPIIQNIVYHYVGYGSVIIQKATYTCSVRMIFVVVGIVIDIQYIRVQ</sequence>
<accession>A0A645FWN0</accession>
<comment type="caution">
    <text evidence="1">The sequence shown here is derived from an EMBL/GenBank/DDBJ whole genome shotgun (WGS) entry which is preliminary data.</text>
</comment>
<proteinExistence type="predicted"/>